<sequence length="148" mass="15586">MGRATPGWRGPGMAVSGSDSGRVLGPSRGSPPLRRPLGEPSVCAGALPAVRLVWRLAARTESPGDSPLNNTSWFHPGSSSQPAPGRSNLLLPPIHLPGEVQFISKEEILRSDALTTHNLLERSAAANESDGSLMETCGKAISKLLCWV</sequence>
<proteinExistence type="predicted"/>
<dbReference type="EMBL" id="CADEAL010000169">
    <property type="protein sequence ID" value="CAB1415710.1"/>
    <property type="molecule type" value="Genomic_DNA"/>
</dbReference>
<feature type="compositionally biased region" description="Polar residues" evidence="1">
    <location>
        <begin position="67"/>
        <end position="82"/>
    </location>
</feature>
<dbReference type="AlphaFoldDB" id="A0A9N7Y2M2"/>
<protein>
    <submittedName>
        <fullName evidence="2">Uncharacterized protein</fullName>
    </submittedName>
</protein>
<feature type="region of interest" description="Disordered" evidence="1">
    <location>
        <begin position="1"/>
        <end position="39"/>
    </location>
</feature>
<organism evidence="2 3">
    <name type="scientific">Pleuronectes platessa</name>
    <name type="common">European plaice</name>
    <dbReference type="NCBI Taxonomy" id="8262"/>
    <lineage>
        <taxon>Eukaryota</taxon>
        <taxon>Metazoa</taxon>
        <taxon>Chordata</taxon>
        <taxon>Craniata</taxon>
        <taxon>Vertebrata</taxon>
        <taxon>Euteleostomi</taxon>
        <taxon>Actinopterygii</taxon>
        <taxon>Neopterygii</taxon>
        <taxon>Teleostei</taxon>
        <taxon>Neoteleostei</taxon>
        <taxon>Acanthomorphata</taxon>
        <taxon>Carangaria</taxon>
        <taxon>Pleuronectiformes</taxon>
        <taxon>Pleuronectoidei</taxon>
        <taxon>Pleuronectidae</taxon>
        <taxon>Pleuronectes</taxon>
    </lineage>
</organism>
<dbReference type="Proteomes" id="UP001153269">
    <property type="component" value="Unassembled WGS sequence"/>
</dbReference>
<gene>
    <name evidence="2" type="ORF">PLEPLA_LOCUS3428</name>
</gene>
<feature type="region of interest" description="Disordered" evidence="1">
    <location>
        <begin position="61"/>
        <end position="90"/>
    </location>
</feature>
<evidence type="ECO:0000313" key="2">
    <source>
        <dbReference type="EMBL" id="CAB1415710.1"/>
    </source>
</evidence>
<accession>A0A9N7Y2M2</accession>
<comment type="caution">
    <text evidence="2">The sequence shown here is derived from an EMBL/GenBank/DDBJ whole genome shotgun (WGS) entry which is preliminary data.</text>
</comment>
<reference evidence="2" key="1">
    <citation type="submission" date="2020-03" db="EMBL/GenBank/DDBJ databases">
        <authorList>
            <person name="Weist P."/>
        </authorList>
    </citation>
    <scope>NUCLEOTIDE SEQUENCE</scope>
</reference>
<evidence type="ECO:0000256" key="1">
    <source>
        <dbReference type="SAM" id="MobiDB-lite"/>
    </source>
</evidence>
<keyword evidence="3" id="KW-1185">Reference proteome</keyword>
<name>A0A9N7Y2M2_PLEPL</name>
<evidence type="ECO:0000313" key="3">
    <source>
        <dbReference type="Proteomes" id="UP001153269"/>
    </source>
</evidence>